<protein>
    <submittedName>
        <fullName evidence="1">Uncharacterized protein</fullName>
    </submittedName>
</protein>
<sequence length="276" mass="31370">MELYGFTDISVIMLAELLKVNLEELEDCEEFSLPVRCSRQQIIDYLFDVSAKETNVKLKHVSGLHGYLLKSIHQDKSGLDAYRNLFQFDPVKGTTRLLFDDNQCLASIRTDKSGSVYICWNPVFFFGLDKSGDPDSTGYLLASSSTLLIDYVLSKISCERDIIVMAGSNYLEALLFISSFVTSQDLSYKLSVCYDDMNVTIQFLNWPTPQKIINFISQLNKHIPNGYEKLSCVMVNKKIYLQVPAIRSYLKPLLYLYYDLLCDGSLKLSLLKSDAS</sequence>
<reference evidence="1 2" key="1">
    <citation type="submission" date="2018-08" db="EMBL/GenBank/DDBJ databases">
        <title>A genome reference for cultivated species of the human gut microbiota.</title>
        <authorList>
            <person name="Zou Y."/>
            <person name="Xue W."/>
            <person name="Luo G."/>
        </authorList>
    </citation>
    <scope>NUCLEOTIDE SEQUENCE [LARGE SCALE GENOMIC DNA]</scope>
    <source>
        <strain evidence="1 2">AF25-30LB</strain>
    </source>
</reference>
<organism evidence="1 2">
    <name type="scientific">Phocaeicola vulgatus</name>
    <name type="common">Bacteroides vulgatus</name>
    <dbReference type="NCBI Taxonomy" id="821"/>
    <lineage>
        <taxon>Bacteria</taxon>
        <taxon>Pseudomonadati</taxon>
        <taxon>Bacteroidota</taxon>
        <taxon>Bacteroidia</taxon>
        <taxon>Bacteroidales</taxon>
        <taxon>Bacteroidaceae</taxon>
        <taxon>Phocaeicola</taxon>
    </lineage>
</organism>
<evidence type="ECO:0000313" key="2">
    <source>
        <dbReference type="Proteomes" id="UP000266497"/>
    </source>
</evidence>
<dbReference type="EMBL" id="QRUD01000056">
    <property type="protein sequence ID" value="RGR35403.1"/>
    <property type="molecule type" value="Genomic_DNA"/>
</dbReference>
<gene>
    <name evidence="1" type="ORF">DWY53_17190</name>
</gene>
<evidence type="ECO:0000313" key="1">
    <source>
        <dbReference type="EMBL" id="RGR35403.1"/>
    </source>
</evidence>
<name>A0A395UJH0_PHOVU</name>
<comment type="caution">
    <text evidence="1">The sequence shown here is derived from an EMBL/GenBank/DDBJ whole genome shotgun (WGS) entry which is preliminary data.</text>
</comment>
<dbReference type="AlphaFoldDB" id="A0A395UJH0"/>
<accession>A0A395UJH0</accession>
<dbReference type="Proteomes" id="UP000266497">
    <property type="component" value="Unassembled WGS sequence"/>
</dbReference>
<proteinExistence type="predicted"/>
<dbReference type="RefSeq" id="WP_117893532.1">
    <property type="nucleotide sequence ID" value="NZ_JAKKWV010000021.1"/>
</dbReference>